<keyword evidence="8" id="KW-1015">Disulfide bond</keyword>
<dbReference type="InterPro" id="IPR046338">
    <property type="entry name" value="GAIN_dom_sf"/>
</dbReference>
<evidence type="ECO:0000256" key="2">
    <source>
        <dbReference type="ARBA" id="ARBA00004613"/>
    </source>
</evidence>
<dbReference type="Gene3D" id="2.60.220.50">
    <property type="match status" value="1"/>
</dbReference>
<dbReference type="InterPro" id="IPR001879">
    <property type="entry name" value="GPCR_2_extracellular_dom"/>
</dbReference>
<dbReference type="InterPro" id="IPR057244">
    <property type="entry name" value="GAIN_B"/>
</dbReference>
<dbReference type="GO" id="GO:0016525">
    <property type="term" value="P:negative regulation of angiogenesis"/>
    <property type="evidence" value="ECO:0007669"/>
    <property type="project" value="InterPro"/>
</dbReference>
<evidence type="ECO:0000256" key="5">
    <source>
        <dbReference type="ARBA" id="ARBA00022729"/>
    </source>
</evidence>
<comment type="subcellular location">
    <subcellularLocation>
        <location evidence="1">Membrane</location>
    </subcellularLocation>
    <subcellularLocation>
        <location evidence="2">Secreted</location>
    </subcellularLocation>
</comment>
<evidence type="ECO:0000259" key="10">
    <source>
        <dbReference type="PROSITE" id="PS50221"/>
    </source>
</evidence>
<keyword evidence="7" id="KW-0472">Membrane</keyword>
<dbReference type="GO" id="GO:0005576">
    <property type="term" value="C:extracellular region"/>
    <property type="evidence" value="ECO:0007669"/>
    <property type="project" value="UniProtKB-SubCell"/>
</dbReference>
<evidence type="ECO:0000256" key="8">
    <source>
        <dbReference type="ARBA" id="ARBA00023157"/>
    </source>
</evidence>
<evidence type="ECO:0000313" key="13">
    <source>
        <dbReference type="Proteomes" id="UP000694556"/>
    </source>
</evidence>
<evidence type="ECO:0008006" key="14">
    <source>
        <dbReference type="Google" id="ProtNLM"/>
    </source>
</evidence>
<evidence type="ECO:0000256" key="4">
    <source>
        <dbReference type="ARBA" id="ARBA00022692"/>
    </source>
</evidence>
<dbReference type="AlphaFoldDB" id="A0A8C3CQB0"/>
<evidence type="ECO:0000259" key="11">
    <source>
        <dbReference type="PROSITE" id="PS50227"/>
    </source>
</evidence>
<sequence length="374" mass="41310">MTWKKTAAGDVIYNKCPPNATGSASRRCLLSPHGVAYWGVPSFARCISHEYRYLHLSLREHLAKGQRVLAGEGMSQVVRSLLELMARKTYYSGDLLFSVEILRNVTDTFKRATYTPSSEDVQRFFQVVSYMVDAENRDKWEDAQQVSPGSVHLMKVVEDFIHLVGDALKAFQSSLIVTDNLVISIQREPVSAVSSDINFPMKGRRGMKDWARSSEDKLFIPREVLSLASAGTARAPPGPRVSAWVCTPGAVHTQLDESSHFVIGAVLYRTLGLILPPPRAPLAVTSKVLTVTVRPPTKPAEPLVLVELSHVINVRVPSSPLLSQRSEGTEEPGRSLGGRQDPPGGWRRARCSPPPVYPQGTSHPQCVTWDYSRT</sequence>
<accession>A0A8C3CQB0</accession>
<reference evidence="12" key="3">
    <citation type="submission" date="2025-09" db="UniProtKB">
        <authorList>
            <consortium name="Ensembl"/>
        </authorList>
    </citation>
    <scope>IDENTIFICATION</scope>
</reference>
<dbReference type="PRINTS" id="PR01694">
    <property type="entry name" value="BAIPRECURSOR"/>
</dbReference>
<dbReference type="Proteomes" id="UP000694556">
    <property type="component" value="Chromosome 24"/>
</dbReference>
<dbReference type="InterPro" id="IPR051867">
    <property type="entry name" value="Angio_Inhib/Adhesion_GPCR"/>
</dbReference>
<dbReference type="GO" id="GO:0004930">
    <property type="term" value="F:G protein-coupled receptor activity"/>
    <property type="evidence" value="ECO:0007669"/>
    <property type="project" value="InterPro"/>
</dbReference>
<dbReference type="InterPro" id="IPR008077">
    <property type="entry name" value="GPCR_2_brain_angio_inhib"/>
</dbReference>
<dbReference type="PROSITE" id="PS50221">
    <property type="entry name" value="GAIN_B"/>
    <property type="match status" value="1"/>
</dbReference>
<dbReference type="SMART" id="SM00008">
    <property type="entry name" value="HormR"/>
    <property type="match status" value="1"/>
</dbReference>
<reference evidence="12" key="1">
    <citation type="submission" date="2018-09" db="EMBL/GenBank/DDBJ databases">
        <title>Common duck and Muscovy duck high density SNP chip.</title>
        <authorList>
            <person name="Vignal A."/>
            <person name="Thebault N."/>
            <person name="Warren W.C."/>
        </authorList>
    </citation>
    <scope>NUCLEOTIDE SEQUENCE [LARGE SCALE GENOMIC DNA]</scope>
</reference>
<organism evidence="12 13">
    <name type="scientific">Cairina moschata</name>
    <name type="common">Muscovy duck</name>
    <dbReference type="NCBI Taxonomy" id="8855"/>
    <lineage>
        <taxon>Eukaryota</taxon>
        <taxon>Metazoa</taxon>
        <taxon>Chordata</taxon>
        <taxon>Craniata</taxon>
        <taxon>Vertebrata</taxon>
        <taxon>Euteleostomi</taxon>
        <taxon>Archelosauria</taxon>
        <taxon>Archosauria</taxon>
        <taxon>Dinosauria</taxon>
        <taxon>Saurischia</taxon>
        <taxon>Theropoda</taxon>
        <taxon>Coelurosauria</taxon>
        <taxon>Aves</taxon>
        <taxon>Neognathae</taxon>
        <taxon>Galloanserae</taxon>
        <taxon>Anseriformes</taxon>
        <taxon>Anatidae</taxon>
        <taxon>Anatinae</taxon>
        <taxon>Cairina</taxon>
    </lineage>
</organism>
<dbReference type="Gene3D" id="4.10.1240.10">
    <property type="entry name" value="GPCR, family 2, extracellular hormone receptor domain"/>
    <property type="match status" value="1"/>
</dbReference>
<dbReference type="Pfam" id="PF16489">
    <property type="entry name" value="GAIN"/>
    <property type="match status" value="1"/>
</dbReference>
<feature type="domain" description="G-protein coupled receptors family 2 profile 1" evidence="11">
    <location>
        <begin position="1"/>
        <end position="50"/>
    </location>
</feature>
<dbReference type="Gene3D" id="1.25.40.610">
    <property type="match status" value="1"/>
</dbReference>
<evidence type="ECO:0000256" key="1">
    <source>
        <dbReference type="ARBA" id="ARBA00004370"/>
    </source>
</evidence>
<evidence type="ECO:0000256" key="6">
    <source>
        <dbReference type="ARBA" id="ARBA00022989"/>
    </source>
</evidence>
<evidence type="ECO:0000313" key="12">
    <source>
        <dbReference type="Ensembl" id="ENSCMMP00000023888.1"/>
    </source>
</evidence>
<keyword evidence="4" id="KW-0812">Transmembrane</keyword>
<keyword evidence="3" id="KW-0964">Secreted</keyword>
<name>A0A8C3CQB0_CAIMO</name>
<keyword evidence="6" id="KW-1133">Transmembrane helix</keyword>
<dbReference type="PROSITE" id="PS50227">
    <property type="entry name" value="G_PROTEIN_RECEP_F2_3"/>
    <property type="match status" value="1"/>
</dbReference>
<feature type="region of interest" description="Disordered" evidence="9">
    <location>
        <begin position="321"/>
        <end position="374"/>
    </location>
</feature>
<evidence type="ECO:0000256" key="3">
    <source>
        <dbReference type="ARBA" id="ARBA00022525"/>
    </source>
</evidence>
<dbReference type="InterPro" id="IPR036445">
    <property type="entry name" value="GPCR_2_extracell_dom_sf"/>
</dbReference>
<protein>
    <recommendedName>
        <fullName evidence="14">GAIN domain-containing protein</fullName>
    </recommendedName>
</protein>
<proteinExistence type="predicted"/>
<dbReference type="PANTHER" id="PTHR10239:SF32">
    <property type="entry name" value="ADHESION G PROTEIN-COUPLED RECEPTOR B2"/>
    <property type="match status" value="1"/>
</dbReference>
<dbReference type="GO" id="GO:0016020">
    <property type="term" value="C:membrane"/>
    <property type="evidence" value="ECO:0007669"/>
    <property type="project" value="UniProtKB-SubCell"/>
</dbReference>
<keyword evidence="5" id="KW-0732">Signal</keyword>
<dbReference type="PANTHER" id="PTHR10239">
    <property type="entry name" value="ISTHMIN-2"/>
    <property type="match status" value="1"/>
</dbReference>
<feature type="domain" description="GAIN-B" evidence="10">
    <location>
        <begin position="216"/>
        <end position="374"/>
    </location>
</feature>
<evidence type="ECO:0000256" key="9">
    <source>
        <dbReference type="SAM" id="MobiDB-lite"/>
    </source>
</evidence>
<reference evidence="12" key="2">
    <citation type="submission" date="2025-08" db="UniProtKB">
        <authorList>
            <consortium name="Ensembl"/>
        </authorList>
    </citation>
    <scope>IDENTIFICATION</scope>
</reference>
<dbReference type="InterPro" id="IPR032471">
    <property type="entry name" value="AGRL2-4_GAIN_subdom_A"/>
</dbReference>
<keyword evidence="13" id="KW-1185">Reference proteome</keyword>
<dbReference type="FunFam" id="1.25.40.610:FF:000002">
    <property type="entry name" value="Adhesion G protein-coupled receptor B2"/>
    <property type="match status" value="1"/>
</dbReference>
<dbReference type="Ensembl" id="ENSCMMT00000026161.1">
    <property type="protein sequence ID" value="ENSCMMP00000023888.1"/>
    <property type="gene ID" value="ENSCMMG00000014880.1"/>
</dbReference>
<evidence type="ECO:0000256" key="7">
    <source>
        <dbReference type="ARBA" id="ARBA00023136"/>
    </source>
</evidence>